<evidence type="ECO:0008006" key="4">
    <source>
        <dbReference type="Google" id="ProtNLM"/>
    </source>
</evidence>
<dbReference type="AlphaFoldDB" id="A0A4Q1ATM2"/>
<comment type="caution">
    <text evidence="2">The sequence shown here is derived from an EMBL/GenBank/DDBJ whole genome shotgun (WGS) entry which is preliminary data.</text>
</comment>
<accession>A0A4Q1ATM2</accession>
<dbReference type="PROSITE" id="PS51257">
    <property type="entry name" value="PROKAR_LIPOPROTEIN"/>
    <property type="match status" value="1"/>
</dbReference>
<organism evidence="2 3">
    <name type="scientific">Halarcobacter mediterraneus</name>
    <dbReference type="NCBI Taxonomy" id="2023153"/>
    <lineage>
        <taxon>Bacteria</taxon>
        <taxon>Pseudomonadati</taxon>
        <taxon>Campylobacterota</taxon>
        <taxon>Epsilonproteobacteria</taxon>
        <taxon>Campylobacterales</taxon>
        <taxon>Arcobacteraceae</taxon>
        <taxon>Halarcobacter</taxon>
    </lineage>
</organism>
<gene>
    <name evidence="2" type="ORF">CP965_05380</name>
</gene>
<sequence>MKKTILIGLTLGLVFGFTGCSDKEKKAKDIAAEKIIVDHEKEEAFKESLRKKDTQDYSNAFGSPVSKHKN</sequence>
<evidence type="ECO:0000313" key="3">
    <source>
        <dbReference type="Proteomes" id="UP000289718"/>
    </source>
</evidence>
<evidence type="ECO:0000256" key="1">
    <source>
        <dbReference type="SAM" id="MobiDB-lite"/>
    </source>
</evidence>
<evidence type="ECO:0000313" key="2">
    <source>
        <dbReference type="EMBL" id="RXK13232.1"/>
    </source>
</evidence>
<reference evidence="2 3" key="1">
    <citation type="submission" date="2017-09" db="EMBL/GenBank/DDBJ databases">
        <title>Genomics of the genus Arcobacter.</title>
        <authorList>
            <person name="Perez-Cataluna A."/>
            <person name="Figueras M.J."/>
            <person name="Salas-Masso N."/>
        </authorList>
    </citation>
    <scope>NUCLEOTIDE SEQUENCE [LARGE SCALE GENOMIC DNA]</scope>
    <source>
        <strain evidence="2 3">F156-34</strain>
    </source>
</reference>
<protein>
    <recommendedName>
        <fullName evidence="4">Lipoprotein</fullName>
    </recommendedName>
</protein>
<feature type="compositionally biased region" description="Basic and acidic residues" evidence="1">
    <location>
        <begin position="44"/>
        <end position="55"/>
    </location>
</feature>
<proteinExistence type="predicted"/>
<keyword evidence="3" id="KW-1185">Reference proteome</keyword>
<feature type="region of interest" description="Disordered" evidence="1">
    <location>
        <begin position="44"/>
        <end position="70"/>
    </location>
</feature>
<dbReference type="Proteomes" id="UP000289718">
    <property type="component" value="Unassembled WGS sequence"/>
</dbReference>
<dbReference type="EMBL" id="NXIE01000002">
    <property type="protein sequence ID" value="RXK13232.1"/>
    <property type="molecule type" value="Genomic_DNA"/>
</dbReference>
<name>A0A4Q1ATM2_9BACT</name>
<dbReference type="RefSeq" id="WP_129061053.1">
    <property type="nucleotide sequence ID" value="NZ_NXIE01000002.1"/>
</dbReference>